<comment type="caution">
    <text evidence="2">The sequence shown here is derived from an EMBL/GenBank/DDBJ whole genome shotgun (WGS) entry which is preliminary data.</text>
</comment>
<dbReference type="GO" id="GO:0044550">
    <property type="term" value="P:secondary metabolite biosynthetic process"/>
    <property type="evidence" value="ECO:0007669"/>
    <property type="project" value="TreeGrafter"/>
</dbReference>
<evidence type="ECO:0000256" key="1">
    <source>
        <dbReference type="ARBA" id="ARBA00022598"/>
    </source>
</evidence>
<dbReference type="GO" id="GO:0005737">
    <property type="term" value="C:cytoplasm"/>
    <property type="evidence" value="ECO:0007669"/>
    <property type="project" value="TreeGrafter"/>
</dbReference>
<dbReference type="PANTHER" id="PTHR45527">
    <property type="entry name" value="NONRIBOSOMAL PEPTIDE SYNTHETASE"/>
    <property type="match status" value="1"/>
</dbReference>
<dbReference type="GO" id="GO:0043041">
    <property type="term" value="P:amino acid activation for nonribosomal peptide biosynthetic process"/>
    <property type="evidence" value="ECO:0007669"/>
    <property type="project" value="TreeGrafter"/>
</dbReference>
<reference evidence="2" key="1">
    <citation type="submission" date="2020-01" db="EMBL/GenBank/DDBJ databases">
        <title>Insect and environment-associated Actinomycetes.</title>
        <authorList>
            <person name="Currrie C."/>
            <person name="Chevrette M."/>
            <person name="Carlson C."/>
            <person name="Stubbendieck R."/>
            <person name="Wendt-Pienkowski E."/>
        </authorList>
    </citation>
    <scope>NUCLEOTIDE SEQUENCE</scope>
    <source>
        <strain evidence="2">SID7499</strain>
    </source>
</reference>
<dbReference type="GO" id="GO:0000036">
    <property type="term" value="F:acyl carrier activity"/>
    <property type="evidence" value="ECO:0007669"/>
    <property type="project" value="TreeGrafter"/>
</dbReference>
<dbReference type="InterPro" id="IPR045851">
    <property type="entry name" value="AMP-bd_C_sf"/>
</dbReference>
<dbReference type="AlphaFoldDB" id="A0A6G3XB17"/>
<gene>
    <name evidence="2" type="ORF">G3M58_50665</name>
</gene>
<protein>
    <submittedName>
        <fullName evidence="2">AMP-binding protein</fullName>
    </submittedName>
</protein>
<keyword evidence="1" id="KW-0436">Ligase</keyword>
<feature type="non-terminal residue" evidence="2">
    <location>
        <position position="77"/>
    </location>
</feature>
<organism evidence="2">
    <name type="scientific">Streptomyces sp. SID7499</name>
    <dbReference type="NCBI Taxonomy" id="2706086"/>
    <lineage>
        <taxon>Bacteria</taxon>
        <taxon>Bacillati</taxon>
        <taxon>Actinomycetota</taxon>
        <taxon>Actinomycetes</taxon>
        <taxon>Kitasatosporales</taxon>
        <taxon>Streptomycetaceae</taxon>
        <taxon>Streptomyces</taxon>
    </lineage>
</organism>
<dbReference type="SUPFAM" id="SSF56801">
    <property type="entry name" value="Acetyl-CoA synthetase-like"/>
    <property type="match status" value="1"/>
</dbReference>
<feature type="non-terminal residue" evidence="2">
    <location>
        <position position="1"/>
    </location>
</feature>
<dbReference type="GO" id="GO:0016874">
    <property type="term" value="F:ligase activity"/>
    <property type="evidence" value="ECO:0007669"/>
    <property type="project" value="UniProtKB-KW"/>
</dbReference>
<name>A0A6G3XB17_9ACTN</name>
<dbReference type="InterPro" id="IPR042099">
    <property type="entry name" value="ANL_N_sf"/>
</dbReference>
<sequence>TEDRFVLHEGRRWYRTGDLARYWPDGTLEFLGRRDSQIKVRGYRIELGEVEAALRALPAVHRAVADVVGETTRKLVA</sequence>
<dbReference type="Gene3D" id="3.40.50.12780">
    <property type="entry name" value="N-terminal domain of ligase-like"/>
    <property type="match status" value="1"/>
</dbReference>
<evidence type="ECO:0000313" key="2">
    <source>
        <dbReference type="EMBL" id="NEE14720.1"/>
    </source>
</evidence>
<dbReference type="Gene3D" id="3.30.300.30">
    <property type="match status" value="1"/>
</dbReference>
<dbReference type="GO" id="GO:0031177">
    <property type="term" value="F:phosphopantetheine binding"/>
    <property type="evidence" value="ECO:0007669"/>
    <property type="project" value="TreeGrafter"/>
</dbReference>
<accession>A0A6G3XB17</accession>
<dbReference type="EMBL" id="JAAGMN010005294">
    <property type="protein sequence ID" value="NEE14720.1"/>
    <property type="molecule type" value="Genomic_DNA"/>
</dbReference>
<dbReference type="PANTHER" id="PTHR45527:SF10">
    <property type="entry name" value="PYOCHELIN SYNTHASE PCHF"/>
    <property type="match status" value="1"/>
</dbReference>
<proteinExistence type="predicted"/>